<keyword evidence="4 6" id="KW-1133">Transmembrane helix</keyword>
<evidence type="ECO:0000256" key="2">
    <source>
        <dbReference type="ARBA" id="ARBA00022475"/>
    </source>
</evidence>
<feature type="transmembrane region" description="Helical" evidence="6">
    <location>
        <begin position="213"/>
        <end position="234"/>
    </location>
</feature>
<name>A0ABW5CT89_9HYPH</name>
<evidence type="ECO:0000313" key="8">
    <source>
        <dbReference type="EMBL" id="MFD2239038.1"/>
    </source>
</evidence>
<protein>
    <submittedName>
        <fullName evidence="8">Cytochrome b/b6 domain-containing protein</fullName>
    </submittedName>
</protein>
<evidence type="ECO:0000256" key="1">
    <source>
        <dbReference type="ARBA" id="ARBA00004651"/>
    </source>
</evidence>
<evidence type="ECO:0000313" key="9">
    <source>
        <dbReference type="Proteomes" id="UP001597371"/>
    </source>
</evidence>
<dbReference type="Pfam" id="PF01292">
    <property type="entry name" value="Ni_hydr_CYTB"/>
    <property type="match status" value="1"/>
</dbReference>
<dbReference type="EMBL" id="JBHUIJ010000023">
    <property type="protein sequence ID" value="MFD2239038.1"/>
    <property type="molecule type" value="Genomic_DNA"/>
</dbReference>
<evidence type="ECO:0000256" key="5">
    <source>
        <dbReference type="ARBA" id="ARBA00023136"/>
    </source>
</evidence>
<evidence type="ECO:0000259" key="7">
    <source>
        <dbReference type="Pfam" id="PF01292"/>
    </source>
</evidence>
<reference evidence="9" key="1">
    <citation type="journal article" date="2019" name="Int. J. Syst. Evol. Microbiol.">
        <title>The Global Catalogue of Microorganisms (GCM) 10K type strain sequencing project: providing services to taxonomists for standard genome sequencing and annotation.</title>
        <authorList>
            <consortium name="The Broad Institute Genomics Platform"/>
            <consortium name="The Broad Institute Genome Sequencing Center for Infectious Disease"/>
            <person name="Wu L."/>
            <person name="Ma J."/>
        </authorList>
    </citation>
    <scope>NUCLEOTIDE SEQUENCE [LARGE SCALE GENOMIC DNA]</scope>
    <source>
        <strain evidence="9">ZS-35-S2</strain>
    </source>
</reference>
<organism evidence="8 9">
    <name type="scientific">Aureimonas populi</name>
    <dbReference type="NCBI Taxonomy" id="1701758"/>
    <lineage>
        <taxon>Bacteria</taxon>
        <taxon>Pseudomonadati</taxon>
        <taxon>Pseudomonadota</taxon>
        <taxon>Alphaproteobacteria</taxon>
        <taxon>Hyphomicrobiales</taxon>
        <taxon>Aurantimonadaceae</taxon>
        <taxon>Aureimonas</taxon>
    </lineage>
</organism>
<keyword evidence="9" id="KW-1185">Reference proteome</keyword>
<dbReference type="PANTHER" id="PTHR30485:SF1">
    <property type="entry name" value="CYTOCHROME YDHU-RELATED"/>
    <property type="match status" value="1"/>
</dbReference>
<sequence>MPTRLAHWAWAVCLFFLLLSGLQIFMARPDLYIGQQSGFSFDNTVLSIGAAFDGDSMRGYTEILGHRFDTTGWLGAIPVNGNLHAKSFPGWMTIPSYRDLATGRVVHFFFAWALVVTLGFWLLSSLVNGHLKRDILPGPNDLRGLGRDITDHARLRLRHGRRYGALQKLSYFVVMLLLMPLMILTGLTMSPGFNAFAPWTLDLFGGRQTARTLHFVVMLLLVAFFVVHVLMVLLAGPVNELRSMVTGWFRIDSAEDGQ</sequence>
<keyword evidence="2" id="KW-1003">Cell membrane</keyword>
<dbReference type="Proteomes" id="UP001597371">
    <property type="component" value="Unassembled WGS sequence"/>
</dbReference>
<feature type="transmembrane region" description="Helical" evidence="6">
    <location>
        <begin position="169"/>
        <end position="193"/>
    </location>
</feature>
<keyword evidence="5 6" id="KW-0472">Membrane</keyword>
<dbReference type="Gene3D" id="1.20.950.20">
    <property type="entry name" value="Transmembrane di-heme cytochromes, Chain C"/>
    <property type="match status" value="1"/>
</dbReference>
<dbReference type="SUPFAM" id="SSF81342">
    <property type="entry name" value="Transmembrane di-heme cytochromes"/>
    <property type="match status" value="1"/>
</dbReference>
<proteinExistence type="predicted"/>
<dbReference type="InterPro" id="IPR016174">
    <property type="entry name" value="Di-haem_cyt_TM"/>
</dbReference>
<accession>A0ABW5CT89</accession>
<dbReference type="InterPro" id="IPR011577">
    <property type="entry name" value="Cyt_b561_bac/Ni-Hgenase"/>
</dbReference>
<evidence type="ECO:0000256" key="3">
    <source>
        <dbReference type="ARBA" id="ARBA00022692"/>
    </source>
</evidence>
<keyword evidence="3 6" id="KW-0812">Transmembrane</keyword>
<dbReference type="RefSeq" id="WP_209740510.1">
    <property type="nucleotide sequence ID" value="NZ_CP072611.1"/>
</dbReference>
<feature type="transmembrane region" description="Helical" evidence="6">
    <location>
        <begin position="105"/>
        <end position="123"/>
    </location>
</feature>
<feature type="domain" description="Cytochrome b561 bacterial/Ni-hydrogenase" evidence="7">
    <location>
        <begin position="2"/>
        <end position="247"/>
    </location>
</feature>
<evidence type="ECO:0000256" key="6">
    <source>
        <dbReference type="SAM" id="Phobius"/>
    </source>
</evidence>
<evidence type="ECO:0000256" key="4">
    <source>
        <dbReference type="ARBA" id="ARBA00022989"/>
    </source>
</evidence>
<gene>
    <name evidence="8" type="ORF">ACFSKQ_16420</name>
</gene>
<comment type="caution">
    <text evidence="8">The sequence shown here is derived from an EMBL/GenBank/DDBJ whole genome shotgun (WGS) entry which is preliminary data.</text>
</comment>
<dbReference type="PANTHER" id="PTHR30485">
    <property type="entry name" value="NI/FE-HYDROGENASE 1 B-TYPE CYTOCHROME SUBUNIT"/>
    <property type="match status" value="1"/>
</dbReference>
<dbReference type="InterPro" id="IPR051542">
    <property type="entry name" value="Hydrogenase_cytochrome"/>
</dbReference>
<comment type="subcellular location">
    <subcellularLocation>
        <location evidence="1">Cell membrane</location>
        <topology evidence="1">Multi-pass membrane protein</topology>
    </subcellularLocation>
</comment>